<dbReference type="PANTHER" id="PTHR11706">
    <property type="entry name" value="SOLUTE CARRIER PROTEIN FAMILY 11 MEMBER"/>
    <property type="match status" value="1"/>
</dbReference>
<dbReference type="GO" id="GO:0015293">
    <property type="term" value="F:symporter activity"/>
    <property type="evidence" value="ECO:0007669"/>
    <property type="project" value="UniProtKB-UniRule"/>
</dbReference>
<dbReference type="GO" id="GO:0046872">
    <property type="term" value="F:metal ion binding"/>
    <property type="evidence" value="ECO:0007669"/>
    <property type="project" value="UniProtKB-UniRule"/>
</dbReference>
<dbReference type="PRINTS" id="PR00447">
    <property type="entry name" value="NATRESASSCMP"/>
</dbReference>
<comment type="similarity">
    <text evidence="6">Belongs to the NRAMP family.</text>
</comment>
<dbReference type="GO" id="GO:0015086">
    <property type="term" value="F:cadmium ion transmembrane transporter activity"/>
    <property type="evidence" value="ECO:0007669"/>
    <property type="project" value="TreeGrafter"/>
</dbReference>
<reference evidence="8" key="1">
    <citation type="journal article" date="2010" name="Stand. Genomic Sci.">
        <title>Complete genome sequence of 'Thermobaculum terrenum' type strain (YNP1).</title>
        <authorList>
            <person name="Kiss H."/>
            <person name="Cleland D."/>
            <person name="Lapidus A."/>
            <person name="Lucas S."/>
            <person name="Glavina Del Rio T."/>
            <person name="Nolan M."/>
            <person name="Tice H."/>
            <person name="Han C."/>
            <person name="Goodwin L."/>
            <person name="Pitluck S."/>
            <person name="Liolios K."/>
            <person name="Ivanova N."/>
            <person name="Mavromatis K."/>
            <person name="Ovchinnikova G."/>
            <person name="Pati A."/>
            <person name="Chen A."/>
            <person name="Palaniappan K."/>
            <person name="Land M."/>
            <person name="Hauser L."/>
            <person name="Chang Y."/>
            <person name="Jeffries C."/>
            <person name="Lu M."/>
            <person name="Brettin T."/>
            <person name="Detter J."/>
            <person name="Goker M."/>
            <person name="Tindall B."/>
            <person name="Beck B."/>
            <person name="McDermott T."/>
            <person name="Woyke T."/>
            <person name="Bristow J."/>
            <person name="Eisen J."/>
            <person name="Markowitz V."/>
            <person name="Hugenholtz P."/>
            <person name="Kyrpides N."/>
            <person name="Klenk H."/>
            <person name="Cheng J."/>
        </authorList>
    </citation>
    <scope>NUCLEOTIDE SEQUENCE [LARGE SCALE GENOMIC DNA]</scope>
    <source>
        <strain evidence="8">ATCC BAA-798 / YNP1</strain>
    </source>
</reference>
<keyword evidence="6" id="KW-0406">Ion transport</keyword>
<keyword evidence="6" id="KW-0769">Symport</keyword>
<evidence type="ECO:0000256" key="2">
    <source>
        <dbReference type="ARBA" id="ARBA00022448"/>
    </source>
</evidence>
<evidence type="ECO:0000256" key="3">
    <source>
        <dbReference type="ARBA" id="ARBA00022692"/>
    </source>
</evidence>
<evidence type="ECO:0000256" key="6">
    <source>
        <dbReference type="HAMAP-Rule" id="MF_00221"/>
    </source>
</evidence>
<dbReference type="RefSeq" id="WP_012875523.1">
    <property type="nucleotide sequence ID" value="NC_013525.1"/>
</dbReference>
<dbReference type="PANTHER" id="PTHR11706:SF33">
    <property type="entry name" value="NATURAL RESISTANCE-ASSOCIATED MACROPHAGE PROTEIN 2"/>
    <property type="match status" value="1"/>
</dbReference>
<dbReference type="HOGENOM" id="CLU_020088_2_0_0"/>
<dbReference type="GO" id="GO:0005384">
    <property type="term" value="F:manganese ion transmembrane transporter activity"/>
    <property type="evidence" value="ECO:0007669"/>
    <property type="project" value="TreeGrafter"/>
</dbReference>
<feature type="transmembrane region" description="Helical" evidence="6">
    <location>
        <begin position="349"/>
        <end position="367"/>
    </location>
</feature>
<gene>
    <name evidence="6" type="primary">mntH</name>
    <name evidence="7" type="ordered locus">Tter_1583</name>
</gene>
<evidence type="ECO:0000256" key="4">
    <source>
        <dbReference type="ARBA" id="ARBA00022989"/>
    </source>
</evidence>
<keyword evidence="2 6" id="KW-0813">Transport</keyword>
<dbReference type="Proteomes" id="UP000000323">
    <property type="component" value="Chromosome 1"/>
</dbReference>
<accession>D1CCH4</accession>
<comment type="subcellular location">
    <subcellularLocation>
        <location evidence="6">Cell membrane</location>
        <topology evidence="6">Multi-pass membrane protein</topology>
    </subcellularLocation>
    <subcellularLocation>
        <location evidence="1">Membrane</location>
        <topology evidence="1">Multi-pass membrane protein</topology>
    </subcellularLocation>
</comment>
<feature type="transmembrane region" description="Helical" evidence="6">
    <location>
        <begin position="140"/>
        <end position="163"/>
    </location>
</feature>
<feature type="transmembrane region" description="Helical" evidence="6">
    <location>
        <begin position="306"/>
        <end position="329"/>
    </location>
</feature>
<keyword evidence="5 6" id="KW-0472">Membrane</keyword>
<dbReference type="KEGG" id="ttr:Tter_1583"/>
<organism evidence="7 8">
    <name type="scientific">Thermobaculum terrenum (strain ATCC BAA-798 / CCMEE 7001 / YNP1)</name>
    <dbReference type="NCBI Taxonomy" id="525904"/>
    <lineage>
        <taxon>Bacteria</taxon>
        <taxon>Bacillati</taxon>
        <taxon>Chloroflexota</taxon>
        <taxon>Chloroflexia</taxon>
        <taxon>Candidatus Thermobaculales</taxon>
        <taxon>Candidatus Thermobaculaceae</taxon>
        <taxon>Thermobaculum</taxon>
    </lineage>
</organism>
<feature type="transmembrane region" description="Helical" evidence="6">
    <location>
        <begin position="175"/>
        <end position="196"/>
    </location>
</feature>
<dbReference type="GO" id="GO:0034755">
    <property type="term" value="P:iron ion transmembrane transport"/>
    <property type="evidence" value="ECO:0007669"/>
    <property type="project" value="TreeGrafter"/>
</dbReference>
<evidence type="ECO:0000256" key="5">
    <source>
        <dbReference type="ARBA" id="ARBA00023136"/>
    </source>
</evidence>
<keyword evidence="3 6" id="KW-0812">Transmembrane</keyword>
<proteinExistence type="inferred from homology"/>
<dbReference type="HAMAP" id="MF_00221">
    <property type="entry name" value="NRAMP"/>
    <property type="match status" value="1"/>
</dbReference>
<dbReference type="eggNOG" id="COG1914">
    <property type="taxonomic scope" value="Bacteria"/>
</dbReference>
<feature type="transmembrane region" description="Helical" evidence="6">
    <location>
        <begin position="216"/>
        <end position="239"/>
    </location>
</feature>
<dbReference type="AlphaFoldDB" id="D1CCH4"/>
<dbReference type="OrthoDB" id="9787548at2"/>
<evidence type="ECO:0000313" key="8">
    <source>
        <dbReference type="Proteomes" id="UP000000323"/>
    </source>
</evidence>
<evidence type="ECO:0000256" key="1">
    <source>
        <dbReference type="ARBA" id="ARBA00004141"/>
    </source>
</evidence>
<dbReference type="InterPro" id="IPR001046">
    <property type="entry name" value="NRAMP_fam"/>
</dbReference>
<evidence type="ECO:0000313" key="7">
    <source>
        <dbReference type="EMBL" id="ACZ42489.1"/>
    </source>
</evidence>
<name>D1CCH4_THET1</name>
<feature type="transmembrane region" description="Helical" evidence="6">
    <location>
        <begin position="68"/>
        <end position="91"/>
    </location>
</feature>
<protein>
    <recommendedName>
        <fullName evidence="6">Divalent metal cation transporter MntH</fullName>
    </recommendedName>
</protein>
<dbReference type="EMBL" id="CP001825">
    <property type="protein sequence ID" value="ACZ42489.1"/>
    <property type="molecule type" value="Genomic_DNA"/>
</dbReference>
<feature type="transmembrane region" description="Helical" evidence="6">
    <location>
        <begin position="413"/>
        <end position="431"/>
    </location>
</feature>
<dbReference type="NCBIfam" id="NF001923">
    <property type="entry name" value="PRK00701.1"/>
    <property type="match status" value="1"/>
</dbReference>
<dbReference type="GO" id="GO:0005886">
    <property type="term" value="C:plasma membrane"/>
    <property type="evidence" value="ECO:0007669"/>
    <property type="project" value="UniProtKB-SubCell"/>
</dbReference>
<keyword evidence="6" id="KW-1003">Cell membrane</keyword>
<keyword evidence="8" id="KW-1185">Reference proteome</keyword>
<keyword evidence="4 6" id="KW-1133">Transmembrane helix</keyword>
<dbReference type="NCBIfam" id="TIGR01197">
    <property type="entry name" value="nramp"/>
    <property type="match status" value="1"/>
</dbReference>
<feature type="transmembrane region" description="Helical" evidence="6">
    <location>
        <begin position="260"/>
        <end position="286"/>
    </location>
</feature>
<dbReference type="Pfam" id="PF01566">
    <property type="entry name" value="Nramp"/>
    <property type="match status" value="1"/>
</dbReference>
<comment type="function">
    <text evidence="6">H(+)-stimulated, divalent metal cation uptake system.</text>
</comment>
<sequence length="439" mass="47451">MSDEHSSPYEVARKGQGTVSVSVEVLEGKRRRLSLAKLLPFLGPAFIASVAYVDPGNFATNIQAGAQYGYLLIWVIALSNIMAMLIQSLSAKLGIATGKNLPETIRDHAPKPVVWFMWIQAEVVAMATDLAEFLGAALGFYLLFGIDLFWAGILTGIVTFLILGLQRYGFRPLEAVITAFLAVIAACYVIELFLVKPDVGLIGQSLLRPRFSDTESVLLASGILGATVMPHVIYLHSSLTQNRIIPRNVQQAKRIYRFEIIDVVVAMGIAGFVNASMLVMAAGTFFHTGRSDVASIEQAYETLTPLLGGAASTIFAISLLASGLSSSAVGTMAGQVIMQGFISRKIPIWLRRLITMLPALVVIALGLDPTRTLVISQVVLSFGIPFALVPLLIFTSKRSIIGNHLVNNKFTTVLASIVAALIISLNVFLLYETLSQIIR</sequence>
<feature type="transmembrane region" description="Helical" evidence="6">
    <location>
        <begin position="373"/>
        <end position="393"/>
    </location>
</feature>
<dbReference type="NCBIfam" id="NF037982">
    <property type="entry name" value="Nramp_1"/>
    <property type="match status" value="1"/>
</dbReference>
<dbReference type="STRING" id="525904.Tter_1583"/>